<proteinExistence type="predicted"/>
<evidence type="ECO:0000256" key="2">
    <source>
        <dbReference type="SAM" id="MobiDB-lite"/>
    </source>
</evidence>
<protein>
    <submittedName>
        <fullName evidence="7">DEAD-box type RNA helicase</fullName>
    </submittedName>
</protein>
<dbReference type="Pfam" id="PF13087">
    <property type="entry name" value="AAA_12"/>
    <property type="match status" value="1"/>
</dbReference>
<feature type="region of interest" description="Disordered" evidence="2">
    <location>
        <begin position="880"/>
        <end position="904"/>
    </location>
</feature>
<sequence length="1973" mass="221305">MGEVLVNKLNELKALPEDSHLFCPRSTSDPLGVYLDEDLVGQLDDEDEAERRQRHKKLEEAEFRKNLVLDCLPIFAFDGADAAGYQEWLKEKLSHAMTSCDVCIRIYHRARNELKHKLEEDYDSDEVAAFMGVFDGMNLERITAGLDHATELLRSTPEESRGIKALDEQGMYALFESLSCEALLKNEALLAKHFDEPFNLVQTKKRLRLGQYTAAMTRFLFSYNKDRFVWAMGSWSKFKRGITKPEFAAAVRDPLFDAMKRVQIVCMDLEFLPTFWMGVRQIMEKLDKDLITHSLRAIEIDVCKLALEHLQFKFSGFNDLMATVQQLLEKSAVDFWDAMGPISPVTVIEQILGNQTLDSLLLKVERGDGTLDEVFGWVEPFFASIKPSNQTPACRALVHQLLDRFQNDKYSRPSRAYSYELGLRTLLQSLQKMNGSGARSNFVGYATVSDMLDFVNVHIEDILATIRVNRSLNQDMHIVDLGLQVVQYTLQLDCLSLEVDRETLRRGDHLHHDMKTGIAPVWDTIIKSIHPGDVDLATKVLMGGGLLVGMEMFVVKSNVQMSRSMVWWNDTFSRLSEAVTDVLGKLADFAPGDLDKLFDARDSAHAVIIHLFSSDETPRQAALNVVKTVSAETSRRDALAHITKAFYFNTLKPIEQTLRRVSKKEVFAPTENMLKICTDIVDVLCNPQDGILRSRTLTAAEADVTEQVWAALWHELFTIFSKTEDWSNVGHDKQAMIKFCRDTMQFADALYDEYSHFANALSQTEGQDAQDGGLSKSDIAKKLLNWPKTTMGGITGWLRLRDEYLINKSVALTSKLLVRLRDADIDIAEDTRLFIEEVLEGKIKTKMTPNQQAELERALEKHLGYSVRKVEKVPTKAKQGSISAWATSGTGKSSPASSGTEESDSIKKVIADITPGAAAWRERQRAVQQHAVQMKKAAVMPDRSDYLKNREREKEEMKRKRQLELQKAKKPMPFINQTAEAGSGTRGIGVAGKDHSAKGESVMVSSDESSDDDDDEIDEELFGPSAKEKKAPKAKLPLIPQGPVKKKRVQRSFKDMRARLAPDLSNLHKSILSWDYFHEGDFPPNSRTDIYTKVPNRFNSPFDYKNTFQPLLTLEAWQGFVKAREEGSFRPFEVKVVTRSTVDQFIELSTNMSHADNKEIMISEGDICLLSKAPRPATTPDAPNCLARVYRITRKKAQLEILYRLSNDSRLGGSLAPQSVVYGAKIQSITPLEREYGALAGLQYYDLCDEICKAKPSPLLNYTDKQLEQYKETYSLNRAQAKAVRSAIDNDAFTLIQGPPGSGKTKTIVAIVGALLTDSLRNGVGTVINKPQPTGMNPAAARINSPAPKKLLVCAPSNAAVDELVMRFKDGVKTTNGQHRKISVVRLGRSDAMNVNVKDVTLDVLVNARLNINPEKDGNNAYEQTGKIMKEHKSISEKLNETREKLDSGELKGEALSALKDEFDALRRHKFNLGNQIDKLKDAEVASSRTADLNRKRAQQTILDEAHVICATLSGSGHEMFQNLNIEFETVVVDEAAQCVEMSALIPLKYGCAKAILVGDPKQLPPTVFSKEAARFQYEQSLFVRMQTNHPNDVHLLDTQYRMHPEISYFPSQTFYDGRLLDGDDMAKLRVQPWHSSTLLAPYRFFDVQGQHQAAPKGHSLINIAEIDVAMALYNRLTTDFRDAADLRGKIGIITPYKSQLRELKDRFSRQYGESVFEYVEFNTTDAYQGRESEIIIFSCVRASPAGGIGFLQDIRRMNVGLTRAKSSLWVLGNSQSLVRGQFWKWLVEDAQKRGRYTQGNVMGMLRKHSKEFPAPRGAYDGPVTNGIQPIKREELPAPQIKKEPDERKNSSASASSEGSRGSDVKIKKEKRNSVADEDWGDFFGDGVKAENDGDEDVVMKDEPIPDVVDRTHPDSSRQGSEASVATGADRPPSRPSSAKGSSSGRPKMVPSKMAKRKADPFMPRQPPKKPRP</sequence>
<feature type="domain" description="DNA2/NAM7 helicase helicase" evidence="4">
    <location>
        <begin position="1276"/>
        <end position="1571"/>
    </location>
</feature>
<feature type="compositionally biased region" description="Basic and acidic residues" evidence="2">
    <location>
        <begin position="1831"/>
        <end position="1850"/>
    </location>
</feature>
<dbReference type="InterPro" id="IPR027417">
    <property type="entry name" value="P-loop_NTPase"/>
</dbReference>
<gene>
    <name evidence="7" type="primary">SEN1</name>
    <name evidence="7" type="ORF">SLS58_006347</name>
</gene>
<keyword evidence="1 7" id="KW-0378">Hydrolase</keyword>
<feature type="compositionally biased region" description="Basic and acidic residues" evidence="2">
    <location>
        <begin position="1861"/>
        <end position="1875"/>
    </location>
</feature>
<dbReference type="CDD" id="cd18808">
    <property type="entry name" value="SF1_C_Upf1"/>
    <property type="match status" value="1"/>
</dbReference>
<evidence type="ECO:0000259" key="3">
    <source>
        <dbReference type="Pfam" id="PF12726"/>
    </source>
</evidence>
<accession>A0ABR3TND6</accession>
<feature type="compositionally biased region" description="Low complexity" evidence="2">
    <location>
        <begin position="1851"/>
        <end position="1860"/>
    </location>
</feature>
<evidence type="ECO:0000259" key="5">
    <source>
        <dbReference type="Pfam" id="PF13087"/>
    </source>
</evidence>
<dbReference type="InterPro" id="IPR056474">
    <property type="entry name" value="SEN1_barrel"/>
</dbReference>
<dbReference type="CDD" id="cd18042">
    <property type="entry name" value="DEXXQc_SETX"/>
    <property type="match status" value="1"/>
</dbReference>
<dbReference type="Pfam" id="PF13086">
    <property type="entry name" value="AAA_11"/>
    <property type="match status" value="1"/>
</dbReference>
<feature type="compositionally biased region" description="Polar residues" evidence="2">
    <location>
        <begin position="880"/>
        <end position="900"/>
    </location>
</feature>
<feature type="compositionally biased region" description="Basic and acidic residues" evidence="2">
    <location>
        <begin position="1888"/>
        <end position="1916"/>
    </location>
</feature>
<dbReference type="Pfam" id="PF12726">
    <property type="entry name" value="SEN1_N"/>
    <property type="match status" value="1"/>
</dbReference>
<dbReference type="InterPro" id="IPR045055">
    <property type="entry name" value="DNA2/NAM7-like"/>
</dbReference>
<organism evidence="7 8">
    <name type="scientific">Diplodia intermedia</name>
    <dbReference type="NCBI Taxonomy" id="856260"/>
    <lineage>
        <taxon>Eukaryota</taxon>
        <taxon>Fungi</taxon>
        <taxon>Dikarya</taxon>
        <taxon>Ascomycota</taxon>
        <taxon>Pezizomycotina</taxon>
        <taxon>Dothideomycetes</taxon>
        <taxon>Dothideomycetes incertae sedis</taxon>
        <taxon>Botryosphaeriales</taxon>
        <taxon>Botryosphaeriaceae</taxon>
        <taxon>Diplodia</taxon>
    </lineage>
</organism>
<dbReference type="InterPro" id="IPR041677">
    <property type="entry name" value="DNA2/NAM7_AAA_11"/>
</dbReference>
<dbReference type="InterPro" id="IPR024481">
    <property type="entry name" value="Helicase_Sen1_N"/>
</dbReference>
<evidence type="ECO:0000256" key="1">
    <source>
        <dbReference type="ARBA" id="ARBA00022806"/>
    </source>
</evidence>
<dbReference type="SUPFAM" id="SSF52540">
    <property type="entry name" value="P-loop containing nucleoside triphosphate hydrolases"/>
    <property type="match status" value="1"/>
</dbReference>
<dbReference type="PANTHER" id="PTHR10887:SF495">
    <property type="entry name" value="HELICASE SENATAXIN ISOFORM X1-RELATED"/>
    <property type="match status" value="1"/>
</dbReference>
<evidence type="ECO:0000313" key="7">
    <source>
        <dbReference type="EMBL" id="KAL1641075.1"/>
    </source>
</evidence>
<feature type="domain" description="Helicase SEN1 beta-barrel" evidence="6">
    <location>
        <begin position="1128"/>
        <end position="1226"/>
    </location>
</feature>
<dbReference type="PANTHER" id="PTHR10887">
    <property type="entry name" value="DNA2/NAM7 HELICASE FAMILY"/>
    <property type="match status" value="1"/>
</dbReference>
<keyword evidence="1 7" id="KW-0347">Helicase</keyword>
<feature type="domain" description="Helicase Sen1 N-terminal" evidence="3">
    <location>
        <begin position="89"/>
        <end position="810"/>
    </location>
</feature>
<dbReference type="GO" id="GO:0004386">
    <property type="term" value="F:helicase activity"/>
    <property type="evidence" value="ECO:0007669"/>
    <property type="project" value="UniProtKB-KW"/>
</dbReference>
<evidence type="ECO:0000313" key="8">
    <source>
        <dbReference type="Proteomes" id="UP001521184"/>
    </source>
</evidence>
<keyword evidence="1 7" id="KW-0547">Nucleotide-binding</keyword>
<dbReference type="Pfam" id="PF23576">
    <property type="entry name" value="SEN1_barrel"/>
    <property type="match status" value="1"/>
</dbReference>
<dbReference type="InterPro" id="IPR047187">
    <property type="entry name" value="SF1_C_Upf1"/>
</dbReference>
<feature type="region of interest" description="Disordered" evidence="2">
    <location>
        <begin position="978"/>
        <end position="1033"/>
    </location>
</feature>
<feature type="region of interest" description="Disordered" evidence="2">
    <location>
        <begin position="1812"/>
        <end position="1973"/>
    </location>
</feature>
<dbReference type="InterPro" id="IPR041679">
    <property type="entry name" value="DNA2/NAM7-like_C"/>
</dbReference>
<dbReference type="EMBL" id="JAKEKT020000043">
    <property type="protein sequence ID" value="KAL1641075.1"/>
    <property type="molecule type" value="Genomic_DNA"/>
</dbReference>
<comment type="caution">
    <text evidence="7">The sequence shown here is derived from an EMBL/GenBank/DDBJ whole genome shotgun (WGS) entry which is preliminary data.</text>
</comment>
<name>A0ABR3TND6_9PEZI</name>
<evidence type="ECO:0000259" key="6">
    <source>
        <dbReference type="Pfam" id="PF23576"/>
    </source>
</evidence>
<feature type="domain" description="DNA2/NAM7 helicase-like C-terminal" evidence="5">
    <location>
        <begin position="1578"/>
        <end position="1775"/>
    </location>
</feature>
<feature type="compositionally biased region" description="Low complexity" evidence="2">
    <location>
        <begin position="1936"/>
        <end position="1948"/>
    </location>
</feature>
<dbReference type="Proteomes" id="UP001521184">
    <property type="component" value="Unassembled WGS sequence"/>
</dbReference>
<evidence type="ECO:0000259" key="4">
    <source>
        <dbReference type="Pfam" id="PF13086"/>
    </source>
</evidence>
<dbReference type="Gene3D" id="3.40.50.300">
    <property type="entry name" value="P-loop containing nucleotide triphosphate hydrolases"/>
    <property type="match status" value="2"/>
</dbReference>
<reference evidence="7 8" key="1">
    <citation type="journal article" date="2023" name="Plant Dis.">
        <title>First Report of Diplodia intermedia Causing Canker and Dieback Diseases on Apple Trees in Canada.</title>
        <authorList>
            <person name="Ellouze W."/>
            <person name="Ilyukhin E."/>
            <person name="Sulman M."/>
            <person name="Ali S."/>
        </authorList>
    </citation>
    <scope>NUCLEOTIDE SEQUENCE [LARGE SCALE GENOMIC DNA]</scope>
    <source>
        <strain evidence="7 8">M45-28</strain>
    </source>
</reference>
<keyword evidence="8" id="KW-1185">Reference proteome</keyword>
<feature type="compositionally biased region" description="Acidic residues" evidence="2">
    <location>
        <begin position="1008"/>
        <end position="1021"/>
    </location>
</feature>
<keyword evidence="1 7" id="KW-0067">ATP-binding</keyword>